<protein>
    <recommendedName>
        <fullName evidence="2">Integrase catalytic domain-containing protein</fullName>
    </recommendedName>
</protein>
<sequence>MVKEGIVLEHKVTAHGIEVDRAKVEVIARVPPPNSVKSIRSFLGHVGFYKRFIKNFSSITKPLTTLLVKDAKLFFNVECLRAFELIKEKLVSAPIMVTHNWSQPFEIMCDASDVVVGAVLGQRRDKMFRPIYYANRILNDAQVNNATTEKEWCDRRCVPEEEMISILSHFHDGAAGEHYGGNRTATKVMEAGFFWPTLYKYARAYVAACDKCQRAGNISKRDEVPLNSILVCGIFDVWGIDFMGQFPMSHSHEYILVAIDYVSKWVEAIPTRTNDARVVCEFLRKNIFTHFGTPRAIISDNGSHFVNKQFAALLSKLEQMNELEEFRLDAYESARIFKEKTKRWHDSLIKPKEFHEGDIVLLNPRASKSIEDARLSQGDDYN</sequence>
<dbReference type="PANTHER" id="PTHR37984">
    <property type="entry name" value="PROTEIN CBG26694"/>
    <property type="match status" value="1"/>
</dbReference>
<evidence type="ECO:0000256" key="1">
    <source>
        <dbReference type="ARBA" id="ARBA00023268"/>
    </source>
</evidence>
<dbReference type="OrthoDB" id="1306032at2759"/>
<dbReference type="InterPro" id="IPR043128">
    <property type="entry name" value="Rev_trsase/Diguanyl_cyclase"/>
</dbReference>
<dbReference type="InterPro" id="IPR041588">
    <property type="entry name" value="Integrase_H2C2"/>
</dbReference>
<dbReference type="GO" id="GO:0003824">
    <property type="term" value="F:catalytic activity"/>
    <property type="evidence" value="ECO:0007669"/>
    <property type="project" value="UniProtKB-KW"/>
</dbReference>
<organism evidence="3">
    <name type="scientific">Nicotiana tabacum</name>
    <name type="common">Common tobacco</name>
    <dbReference type="NCBI Taxonomy" id="4097"/>
    <lineage>
        <taxon>Eukaryota</taxon>
        <taxon>Viridiplantae</taxon>
        <taxon>Streptophyta</taxon>
        <taxon>Embryophyta</taxon>
        <taxon>Tracheophyta</taxon>
        <taxon>Spermatophyta</taxon>
        <taxon>Magnoliopsida</taxon>
        <taxon>eudicotyledons</taxon>
        <taxon>Gunneridae</taxon>
        <taxon>Pentapetalae</taxon>
        <taxon>asterids</taxon>
        <taxon>lamiids</taxon>
        <taxon>Solanales</taxon>
        <taxon>Solanaceae</taxon>
        <taxon>Nicotianoideae</taxon>
        <taxon>Nicotianeae</taxon>
        <taxon>Nicotiana</taxon>
    </lineage>
</organism>
<gene>
    <name evidence="3" type="primary">LOC107763226</name>
</gene>
<name>A0A1S3XBI2_TOBAC</name>
<dbReference type="Gene3D" id="3.30.70.270">
    <property type="match status" value="1"/>
</dbReference>
<evidence type="ECO:0000313" key="3">
    <source>
        <dbReference type="RefSeq" id="XP_016437184.1"/>
    </source>
</evidence>
<dbReference type="SUPFAM" id="SSF56672">
    <property type="entry name" value="DNA/RNA polymerases"/>
    <property type="match status" value="1"/>
</dbReference>
<dbReference type="SUPFAM" id="SSF53098">
    <property type="entry name" value="Ribonuclease H-like"/>
    <property type="match status" value="1"/>
</dbReference>
<feature type="domain" description="Integrase catalytic" evidence="2">
    <location>
        <begin position="221"/>
        <end position="317"/>
    </location>
</feature>
<dbReference type="Gene3D" id="1.10.340.70">
    <property type="match status" value="1"/>
</dbReference>
<accession>A0A1S3XBI2</accession>
<dbReference type="Pfam" id="PF17921">
    <property type="entry name" value="Integrase_H2C2"/>
    <property type="match status" value="1"/>
</dbReference>
<dbReference type="SMR" id="A0A1S3XBI2"/>
<dbReference type="InterPro" id="IPR050951">
    <property type="entry name" value="Retrovirus_Pol_polyprotein"/>
</dbReference>
<dbReference type="InterPro" id="IPR001584">
    <property type="entry name" value="Integrase_cat-core"/>
</dbReference>
<proteinExistence type="predicted"/>
<dbReference type="Gene3D" id="3.30.420.10">
    <property type="entry name" value="Ribonuclease H-like superfamily/Ribonuclease H"/>
    <property type="match status" value="1"/>
</dbReference>
<dbReference type="PANTHER" id="PTHR37984:SF5">
    <property type="entry name" value="PROTEIN NYNRIN-LIKE"/>
    <property type="match status" value="1"/>
</dbReference>
<dbReference type="InterPro" id="IPR036397">
    <property type="entry name" value="RNaseH_sf"/>
</dbReference>
<keyword evidence="1" id="KW-0511">Multifunctional enzyme</keyword>
<dbReference type="RefSeq" id="XP_016437184.1">
    <property type="nucleotide sequence ID" value="XM_016581698.1"/>
</dbReference>
<dbReference type="InterPro" id="IPR043502">
    <property type="entry name" value="DNA/RNA_pol_sf"/>
</dbReference>
<dbReference type="PaxDb" id="4097-A0A1S3XBI2"/>
<dbReference type="Pfam" id="PF17919">
    <property type="entry name" value="RT_RNaseH_2"/>
    <property type="match status" value="1"/>
</dbReference>
<dbReference type="InterPro" id="IPR041577">
    <property type="entry name" value="RT_RNaseH_2"/>
</dbReference>
<dbReference type="InterPro" id="IPR012337">
    <property type="entry name" value="RNaseH-like_sf"/>
</dbReference>
<dbReference type="FunFam" id="3.30.70.270:FF:000020">
    <property type="entry name" value="Transposon Tf2-6 polyprotein-like Protein"/>
    <property type="match status" value="1"/>
</dbReference>
<dbReference type="PROSITE" id="PS50994">
    <property type="entry name" value="INTEGRASE"/>
    <property type="match status" value="1"/>
</dbReference>
<evidence type="ECO:0000259" key="2">
    <source>
        <dbReference type="PROSITE" id="PS50994"/>
    </source>
</evidence>
<dbReference type="AlphaFoldDB" id="A0A1S3XBI2"/>
<dbReference type="Pfam" id="PF00665">
    <property type="entry name" value="rve"/>
    <property type="match status" value="1"/>
</dbReference>
<dbReference type="KEGG" id="nta:107763226"/>
<dbReference type="GO" id="GO:0015074">
    <property type="term" value="P:DNA integration"/>
    <property type="evidence" value="ECO:0007669"/>
    <property type="project" value="InterPro"/>
</dbReference>
<reference evidence="3" key="1">
    <citation type="submission" date="2025-08" db="UniProtKB">
        <authorList>
            <consortium name="RefSeq"/>
        </authorList>
    </citation>
    <scope>IDENTIFICATION</scope>
</reference>
<dbReference type="GO" id="GO:0003676">
    <property type="term" value="F:nucleic acid binding"/>
    <property type="evidence" value="ECO:0007669"/>
    <property type="project" value="InterPro"/>
</dbReference>